<evidence type="ECO:0000256" key="1">
    <source>
        <dbReference type="SAM" id="MobiDB-lite"/>
    </source>
</evidence>
<dbReference type="EMBL" id="LNYT01000007">
    <property type="protein sequence ID" value="KTD48731.1"/>
    <property type="molecule type" value="Genomic_DNA"/>
</dbReference>
<sequence length="337" mass="37432">MSASHISYLLSLDKARRREQLLSTVKQLPLDELMDCFSFFMGNDPIKKSDLTAYQATKPFVLVGTSIFGAVAIACHLGEQLSTPPQVVIVDLSPQVAKSWDLIKSYFMASAETNPELAVKGFWDLLQRNRPNEFSMDGNSENLCDFLLGLIEQYGLVRFKQIVIEAVIIKQSWGHEVTFQRIRDVYKGMDIVAYPSNIIHCIHDLKTQKDVARCVNLLRPVLSIQTNLQQGEPTQLHLMNDNSIKTIMRTLGPGPFLEGIDKLAFESEFLAPSPSIPAVVVKPGSVPGTLFAQSVKKEEGLKAETDYASVTMGSLDNNDQGSERLHGLQDSCSTRIN</sequence>
<comment type="caution">
    <text evidence="2">The sequence shown here is derived from an EMBL/GenBank/DDBJ whole genome shotgun (WGS) entry which is preliminary data.</text>
</comment>
<evidence type="ECO:0000313" key="3">
    <source>
        <dbReference type="Proteomes" id="UP000054608"/>
    </source>
</evidence>
<proteinExistence type="predicted"/>
<dbReference type="PATRIC" id="fig|458.5.peg.1120"/>
<dbReference type="Proteomes" id="UP000054608">
    <property type="component" value="Unassembled WGS sequence"/>
</dbReference>
<reference evidence="2 3" key="1">
    <citation type="submission" date="2015-11" db="EMBL/GenBank/DDBJ databases">
        <title>Genomic analysis of 38 Legionella species identifies large and diverse effector repertoires.</title>
        <authorList>
            <person name="Burstein D."/>
            <person name="Amaro F."/>
            <person name="Zusman T."/>
            <person name="Lifshitz Z."/>
            <person name="Cohen O."/>
            <person name="Gilbert J.A."/>
            <person name="Pupko T."/>
            <person name="Shuman H.A."/>
            <person name="Segal G."/>
        </authorList>
    </citation>
    <scope>NUCLEOTIDE SEQUENCE [LARGE SCALE GENOMIC DNA]</scope>
    <source>
        <strain evidence="2 3">WA-270A-C2</strain>
    </source>
</reference>
<keyword evidence="3" id="KW-1185">Reference proteome</keyword>
<organism evidence="2 3">
    <name type="scientific">Legionella rubrilucens</name>
    <dbReference type="NCBI Taxonomy" id="458"/>
    <lineage>
        <taxon>Bacteria</taxon>
        <taxon>Pseudomonadati</taxon>
        <taxon>Pseudomonadota</taxon>
        <taxon>Gammaproteobacteria</taxon>
        <taxon>Legionellales</taxon>
        <taxon>Legionellaceae</taxon>
        <taxon>Legionella</taxon>
    </lineage>
</organism>
<evidence type="ECO:0000313" key="2">
    <source>
        <dbReference type="EMBL" id="KTD48731.1"/>
    </source>
</evidence>
<dbReference type="AlphaFoldDB" id="A0A0W0XVL7"/>
<gene>
    <name evidence="2" type="ORF">Lrub_1082</name>
</gene>
<dbReference type="RefSeq" id="WP_058531172.1">
    <property type="nucleotide sequence ID" value="NZ_CAAAIN010000001.1"/>
</dbReference>
<feature type="region of interest" description="Disordered" evidence="1">
    <location>
        <begin position="314"/>
        <end position="337"/>
    </location>
</feature>
<accession>A0A0W0XVL7</accession>
<protein>
    <submittedName>
        <fullName evidence="2">Uncharacterized protein</fullName>
    </submittedName>
</protein>
<dbReference type="OrthoDB" id="5650567at2"/>
<dbReference type="STRING" id="458.Lrub_1082"/>
<name>A0A0W0XVL7_9GAMM</name>